<evidence type="ECO:0000256" key="9">
    <source>
        <dbReference type="ARBA" id="ARBA00023204"/>
    </source>
</evidence>
<dbReference type="PANTHER" id="PTHR11070">
    <property type="entry name" value="UVRD / RECB / PCRA DNA HELICASE FAMILY MEMBER"/>
    <property type="match status" value="1"/>
</dbReference>
<dbReference type="InterPro" id="IPR014017">
    <property type="entry name" value="DNA_helicase_UvrD-like_C"/>
</dbReference>
<dbReference type="Gene3D" id="3.90.320.10">
    <property type="match status" value="1"/>
</dbReference>
<evidence type="ECO:0000313" key="15">
    <source>
        <dbReference type="EMBL" id="KKL88802.1"/>
    </source>
</evidence>
<dbReference type="EC" id="5.6.2.4" evidence="12"/>
<keyword evidence="1" id="KW-0540">Nuclease</keyword>
<feature type="non-terminal residue" evidence="15">
    <location>
        <position position="641"/>
    </location>
</feature>
<evidence type="ECO:0000256" key="11">
    <source>
        <dbReference type="ARBA" id="ARBA00034617"/>
    </source>
</evidence>
<proteinExistence type="predicted"/>
<dbReference type="GO" id="GO:0005524">
    <property type="term" value="F:ATP binding"/>
    <property type="evidence" value="ECO:0007669"/>
    <property type="project" value="UniProtKB-KW"/>
</dbReference>
<dbReference type="GO" id="GO:0003677">
    <property type="term" value="F:DNA binding"/>
    <property type="evidence" value="ECO:0007669"/>
    <property type="project" value="UniProtKB-KW"/>
</dbReference>
<accession>A0A0F9INI6</accession>
<keyword evidence="9" id="KW-0234">DNA repair</keyword>
<keyword evidence="5" id="KW-0347">Helicase</keyword>
<organism evidence="15">
    <name type="scientific">marine sediment metagenome</name>
    <dbReference type="NCBI Taxonomy" id="412755"/>
    <lineage>
        <taxon>unclassified sequences</taxon>
        <taxon>metagenomes</taxon>
        <taxon>ecological metagenomes</taxon>
    </lineage>
</organism>
<keyword evidence="3" id="KW-0227">DNA damage</keyword>
<evidence type="ECO:0000256" key="6">
    <source>
        <dbReference type="ARBA" id="ARBA00022839"/>
    </source>
</evidence>
<dbReference type="InterPro" id="IPR014016">
    <property type="entry name" value="UvrD-like_ATP-bd"/>
</dbReference>
<evidence type="ECO:0000256" key="4">
    <source>
        <dbReference type="ARBA" id="ARBA00022801"/>
    </source>
</evidence>
<dbReference type="SUPFAM" id="SSF52540">
    <property type="entry name" value="P-loop containing nucleoside triphosphate hydrolases"/>
    <property type="match status" value="1"/>
</dbReference>
<dbReference type="GO" id="GO:0000725">
    <property type="term" value="P:recombinational repair"/>
    <property type="evidence" value="ECO:0007669"/>
    <property type="project" value="TreeGrafter"/>
</dbReference>
<evidence type="ECO:0000256" key="7">
    <source>
        <dbReference type="ARBA" id="ARBA00022840"/>
    </source>
</evidence>
<evidence type="ECO:0000256" key="5">
    <source>
        <dbReference type="ARBA" id="ARBA00022806"/>
    </source>
</evidence>
<keyword evidence="4" id="KW-0378">Hydrolase</keyword>
<dbReference type="InterPro" id="IPR011604">
    <property type="entry name" value="PDDEXK-like_dom_sf"/>
</dbReference>
<comment type="caution">
    <text evidence="15">The sequence shown here is derived from an EMBL/GenBank/DDBJ whole genome shotgun (WGS) entry which is preliminary data.</text>
</comment>
<comment type="catalytic activity">
    <reaction evidence="13">
        <text>ATP + H2O = ADP + phosphate + H(+)</text>
        <dbReference type="Rhea" id="RHEA:13065"/>
        <dbReference type="ChEBI" id="CHEBI:15377"/>
        <dbReference type="ChEBI" id="CHEBI:15378"/>
        <dbReference type="ChEBI" id="CHEBI:30616"/>
        <dbReference type="ChEBI" id="CHEBI:43474"/>
        <dbReference type="ChEBI" id="CHEBI:456216"/>
        <dbReference type="EC" id="5.6.2.4"/>
    </reaction>
</comment>
<dbReference type="InterPro" id="IPR011335">
    <property type="entry name" value="Restrct_endonuc-II-like"/>
</dbReference>
<protein>
    <recommendedName>
        <fullName evidence="12">DNA 3'-5' helicase</fullName>
        <ecNumber evidence="12">5.6.2.4</ecNumber>
    </recommendedName>
</protein>
<keyword evidence="10" id="KW-0413">Isomerase</keyword>
<evidence type="ECO:0000256" key="3">
    <source>
        <dbReference type="ARBA" id="ARBA00022763"/>
    </source>
</evidence>
<dbReference type="GO" id="GO:0004527">
    <property type="term" value="F:exonuclease activity"/>
    <property type="evidence" value="ECO:0007669"/>
    <property type="project" value="UniProtKB-KW"/>
</dbReference>
<dbReference type="InterPro" id="IPR000212">
    <property type="entry name" value="DNA_helicase_UvrD/REP"/>
</dbReference>
<keyword evidence="8" id="KW-0238">DNA-binding</keyword>
<evidence type="ECO:0000256" key="2">
    <source>
        <dbReference type="ARBA" id="ARBA00022741"/>
    </source>
</evidence>
<evidence type="ECO:0000256" key="12">
    <source>
        <dbReference type="ARBA" id="ARBA00034808"/>
    </source>
</evidence>
<dbReference type="PANTHER" id="PTHR11070:SF23">
    <property type="entry name" value="RECBCD ENZYME SUBUNIT RECB"/>
    <property type="match status" value="1"/>
</dbReference>
<dbReference type="PROSITE" id="PS51198">
    <property type="entry name" value="UVRD_HELICASE_ATP_BIND"/>
    <property type="match status" value="1"/>
</dbReference>
<dbReference type="GO" id="GO:0009338">
    <property type="term" value="C:exodeoxyribonuclease V complex"/>
    <property type="evidence" value="ECO:0007669"/>
    <property type="project" value="TreeGrafter"/>
</dbReference>
<dbReference type="EMBL" id="LAZR01020458">
    <property type="protein sequence ID" value="KKL88802.1"/>
    <property type="molecule type" value="Genomic_DNA"/>
</dbReference>
<name>A0A0F9INI6_9ZZZZ</name>
<feature type="domain" description="UvrD-like helicase ATP-binding" evidence="14">
    <location>
        <begin position="1"/>
        <end position="91"/>
    </location>
</feature>
<keyword evidence="6" id="KW-0269">Exonuclease</keyword>
<keyword evidence="7" id="KW-0067">ATP-binding</keyword>
<evidence type="ECO:0000256" key="10">
    <source>
        <dbReference type="ARBA" id="ARBA00023235"/>
    </source>
</evidence>
<dbReference type="SUPFAM" id="SSF52980">
    <property type="entry name" value="Restriction endonuclease-like"/>
    <property type="match status" value="1"/>
</dbReference>
<gene>
    <name evidence="15" type="ORF">LCGC14_1921070</name>
</gene>
<dbReference type="AlphaFoldDB" id="A0A0F9INI6"/>
<dbReference type="GO" id="GO:0005829">
    <property type="term" value="C:cytosol"/>
    <property type="evidence" value="ECO:0007669"/>
    <property type="project" value="TreeGrafter"/>
</dbReference>
<dbReference type="GO" id="GO:0043138">
    <property type="term" value="F:3'-5' DNA helicase activity"/>
    <property type="evidence" value="ECO:0007669"/>
    <property type="project" value="UniProtKB-EC"/>
</dbReference>
<comment type="catalytic activity">
    <reaction evidence="11">
        <text>Couples ATP hydrolysis with the unwinding of duplex DNA by translocating in the 3'-5' direction.</text>
        <dbReference type="EC" id="5.6.2.4"/>
    </reaction>
</comment>
<evidence type="ECO:0000256" key="13">
    <source>
        <dbReference type="ARBA" id="ARBA00048988"/>
    </source>
</evidence>
<dbReference type="InterPro" id="IPR027417">
    <property type="entry name" value="P-loop_NTPase"/>
</dbReference>
<keyword evidence="2" id="KW-0547">Nucleotide-binding</keyword>
<evidence type="ECO:0000256" key="1">
    <source>
        <dbReference type="ARBA" id="ARBA00022722"/>
    </source>
</evidence>
<reference evidence="15" key="1">
    <citation type="journal article" date="2015" name="Nature">
        <title>Complex archaea that bridge the gap between prokaryotes and eukaryotes.</title>
        <authorList>
            <person name="Spang A."/>
            <person name="Saw J.H."/>
            <person name="Jorgensen S.L."/>
            <person name="Zaremba-Niedzwiedzka K."/>
            <person name="Martijn J."/>
            <person name="Lind A.E."/>
            <person name="van Eijk R."/>
            <person name="Schleper C."/>
            <person name="Guy L."/>
            <person name="Ettema T.J."/>
        </authorList>
    </citation>
    <scope>NUCLEOTIDE SEQUENCE</scope>
</reference>
<dbReference type="Pfam" id="PF13361">
    <property type="entry name" value="UvrD_C"/>
    <property type="match status" value="2"/>
</dbReference>
<dbReference type="Pfam" id="PF00580">
    <property type="entry name" value="UvrD-helicase"/>
    <property type="match status" value="1"/>
</dbReference>
<evidence type="ECO:0000259" key="14">
    <source>
        <dbReference type="PROSITE" id="PS51198"/>
    </source>
</evidence>
<dbReference type="Gene3D" id="3.40.50.300">
    <property type="entry name" value="P-loop containing nucleotide triphosphate hydrolases"/>
    <property type="match status" value="3"/>
</dbReference>
<sequence length="641" mass="75173">MREALKDQKFKEKVQLIYKAAIIDEFQDTDPIQFDIFKTLFLKNEKILAFYLIGDPKQSIYSFRKADLYTYLEATKKIDEINYLDTNYRSTKPLIDSLNALLSKEFSKNWLKLPNIDDSLEYIPIKSGLGEDFDFQDDLAPIHFFISEASKVKKWPTDEMEIKNFTFIANEILSLKKNCQKFSNKNFAVLVKDRFQAQRLKNYFQKFSINSQTPRSSSLKNSICLNAMKEFIDACLHPNNLNKVKIALLGPFVQLNLQDLKNIDLQNFSKHLEKFHFLKSILNKKNLGEFFHHFFEISFENFSILENIAAKKDINFYLDCISLIELILAEKNLGQHNLLSFFKKLELLDQDDEKLKIFKNFEDGVHILTTFMSKGLEYDIVFALDLASKSRASFAQDLKEMDAEKMRQFYVAITRAKYRVYLPIAIDLKEKPILEGEYSAMEYFLAHILDTKDIVPKKNLLEKLKILKDKKLLSLSFVDFVKPSSFQDKEEDVDLSKPKDFSKKFESRYIYSFSSLTSTLDIKIEEKKQKSTLPKGLEVGEIFHKILENVFYKKSFQSDEILKIIQSLIKESVLESFEKEVFSIINNTLNAPLLGEDSFCLKDVEFNNFHPEVEFLFSWKKDYMMGFIDLVFEHQSKYYII</sequence>
<evidence type="ECO:0000256" key="8">
    <source>
        <dbReference type="ARBA" id="ARBA00023125"/>
    </source>
</evidence>